<dbReference type="AlphaFoldDB" id="A0A3B0X291"/>
<reference evidence="1" key="1">
    <citation type="submission" date="2018-06" db="EMBL/GenBank/DDBJ databases">
        <authorList>
            <person name="Zhirakovskaya E."/>
        </authorList>
    </citation>
    <scope>NUCLEOTIDE SEQUENCE</scope>
</reference>
<organism evidence="1">
    <name type="scientific">hydrothermal vent metagenome</name>
    <dbReference type="NCBI Taxonomy" id="652676"/>
    <lineage>
        <taxon>unclassified sequences</taxon>
        <taxon>metagenomes</taxon>
        <taxon>ecological metagenomes</taxon>
    </lineage>
</organism>
<evidence type="ECO:0000313" key="1">
    <source>
        <dbReference type="EMBL" id="VAW57632.1"/>
    </source>
</evidence>
<gene>
    <name evidence="1" type="ORF">MNBD_GAMMA07-374</name>
</gene>
<protein>
    <submittedName>
        <fullName evidence="1">Uncharacterized protein</fullName>
    </submittedName>
</protein>
<accession>A0A3B0X291</accession>
<proteinExistence type="predicted"/>
<name>A0A3B0X291_9ZZZZ</name>
<dbReference type="EMBL" id="UOFF01000428">
    <property type="protein sequence ID" value="VAW57632.1"/>
    <property type="molecule type" value="Genomic_DNA"/>
</dbReference>
<sequence length="102" mass="11346">MGTKDISDKIMSYKAFSMKNKTEKNPEIVFASSNAAKARRLSRLVSRGELIKIAPKIYTGNIQITESIDFSNIETAEQQLKSCNAFKLPIEGKLRLPTPNGL</sequence>